<evidence type="ECO:0000313" key="2">
    <source>
        <dbReference type="EMBL" id="BCZ19553.1"/>
    </source>
</evidence>
<gene>
    <name evidence="2" type="ORF">NHP190012_11950</name>
</gene>
<dbReference type="EMBL" id="AP024819">
    <property type="protein sequence ID" value="BCZ19553.1"/>
    <property type="molecule type" value="Genomic_DNA"/>
</dbReference>
<reference evidence="2 3" key="1">
    <citation type="submission" date="2021-07" db="EMBL/GenBank/DDBJ databases">
        <title>Novel Helicobacter sp. Isolated from a cat.</title>
        <authorList>
            <person name="Rimbara E."/>
            <person name="Suzuki M."/>
        </authorList>
    </citation>
    <scope>NUCLEOTIDE SEQUENCE [LARGE SCALE GENOMIC DNA]</scope>
    <source>
        <strain evidence="3">NHP19-012</strain>
    </source>
</reference>
<feature type="transmembrane region" description="Helical" evidence="1">
    <location>
        <begin position="38"/>
        <end position="62"/>
    </location>
</feature>
<proteinExistence type="predicted"/>
<dbReference type="Proteomes" id="UP000826146">
    <property type="component" value="Chromosome"/>
</dbReference>
<organism evidence="2 3">
    <name type="scientific">Helicobacter gastrofelis</name>
    <dbReference type="NCBI Taxonomy" id="2849642"/>
    <lineage>
        <taxon>Bacteria</taxon>
        <taxon>Pseudomonadati</taxon>
        <taxon>Campylobacterota</taxon>
        <taxon>Epsilonproteobacteria</taxon>
        <taxon>Campylobacterales</taxon>
        <taxon>Helicobacteraceae</taxon>
        <taxon>Helicobacter</taxon>
    </lineage>
</organism>
<accession>A0ABN6I7U3</accession>
<sequence>MYYLNLKYSKIFETVYINVYVLDHKAIVGFSVKEGLGIFGYLGGENLFTLALFCAVYVASFYR</sequence>
<name>A0ABN6I7U3_9HELI</name>
<keyword evidence="1" id="KW-0812">Transmembrane</keyword>
<keyword evidence="1" id="KW-0472">Membrane</keyword>
<keyword evidence="1" id="KW-1133">Transmembrane helix</keyword>
<protein>
    <submittedName>
        <fullName evidence="2">Uncharacterized protein</fullName>
    </submittedName>
</protein>
<evidence type="ECO:0000313" key="3">
    <source>
        <dbReference type="Proteomes" id="UP000826146"/>
    </source>
</evidence>
<evidence type="ECO:0000256" key="1">
    <source>
        <dbReference type="SAM" id="Phobius"/>
    </source>
</evidence>
<keyword evidence="3" id="KW-1185">Reference proteome</keyword>